<reference evidence="4" key="1">
    <citation type="journal article" date="2013" name="Genome Biol.">
        <title>Draft genome of the mountain pine beetle, Dendroctonus ponderosae Hopkins, a major forest pest.</title>
        <authorList>
            <person name="Keeling C.I."/>
            <person name="Yuen M.M."/>
            <person name="Liao N.Y."/>
            <person name="Docking T.R."/>
            <person name="Chan S.K."/>
            <person name="Taylor G.A."/>
            <person name="Palmquist D.L."/>
            <person name="Jackman S.D."/>
            <person name="Nguyen A."/>
            <person name="Li M."/>
            <person name="Henderson H."/>
            <person name="Janes J.K."/>
            <person name="Zhao Y."/>
            <person name="Pandoh P."/>
            <person name="Moore R."/>
            <person name="Sperling F.A."/>
            <person name="Huber D.P."/>
            <person name="Birol I."/>
            <person name="Jones S.J."/>
            <person name="Bohlmann J."/>
        </authorList>
    </citation>
    <scope>NUCLEOTIDE SEQUENCE</scope>
</reference>
<dbReference type="CTD" id="318559"/>
<dbReference type="GeneID" id="109543942"/>
<feature type="transmembrane region" description="Helical" evidence="2">
    <location>
        <begin position="359"/>
        <end position="383"/>
    </location>
</feature>
<keyword evidence="2" id="KW-0472">Membrane</keyword>
<feature type="region of interest" description="Disordered" evidence="1">
    <location>
        <begin position="254"/>
        <end position="286"/>
    </location>
</feature>
<proteinExistence type="predicted"/>
<organism evidence="3 4">
    <name type="scientific">Dendroctonus ponderosae</name>
    <name type="common">Mountain pine beetle</name>
    <dbReference type="NCBI Taxonomy" id="77166"/>
    <lineage>
        <taxon>Eukaryota</taxon>
        <taxon>Metazoa</taxon>
        <taxon>Ecdysozoa</taxon>
        <taxon>Arthropoda</taxon>
        <taxon>Hexapoda</taxon>
        <taxon>Insecta</taxon>
        <taxon>Pterygota</taxon>
        <taxon>Neoptera</taxon>
        <taxon>Endopterygota</taxon>
        <taxon>Coleoptera</taxon>
        <taxon>Polyphaga</taxon>
        <taxon>Cucujiformia</taxon>
        <taxon>Curculionidae</taxon>
        <taxon>Scolytinae</taxon>
        <taxon>Dendroctonus</taxon>
    </lineage>
</organism>
<dbReference type="EnsemblMetazoa" id="XM_019900692.1">
    <property type="protein sequence ID" value="XP_019756251.1"/>
    <property type="gene ID" value="LOC109534896"/>
</dbReference>
<reference evidence="3" key="2">
    <citation type="submission" date="2024-08" db="UniProtKB">
        <authorList>
            <consortium name="EnsemblMetazoa"/>
        </authorList>
    </citation>
    <scope>IDENTIFICATION</scope>
</reference>
<name>A0AAR5P6L5_DENPD</name>
<keyword evidence="2" id="KW-1133">Transmembrane helix</keyword>
<dbReference type="SUPFAM" id="SSF103473">
    <property type="entry name" value="MFS general substrate transporter"/>
    <property type="match status" value="1"/>
</dbReference>
<evidence type="ECO:0000256" key="1">
    <source>
        <dbReference type="SAM" id="MobiDB-lite"/>
    </source>
</evidence>
<dbReference type="InterPro" id="IPR036259">
    <property type="entry name" value="MFS_trans_sf"/>
</dbReference>
<protein>
    <recommendedName>
        <fullName evidence="5">MARVEL domain-containing protein</fullName>
    </recommendedName>
</protein>
<feature type="transmembrane region" description="Helical" evidence="2">
    <location>
        <begin position="389"/>
        <end position="409"/>
    </location>
</feature>
<evidence type="ECO:0000313" key="4">
    <source>
        <dbReference type="Proteomes" id="UP000019118"/>
    </source>
</evidence>
<sequence>MEAKPHYYSNPAFCQQSEFFTQRALSPQRSLRQSPVGAQTSHAHLDEPPDRIEEQEFYEEVIVDDQGFIKGKKVVVVAQNNEGQKYIQAPQSDRHNVRYGSMQHIQHCAPKSVPLRQPRYEYIPMQEQDARPKASSKQLFQERVEIAPGVIHRYAVIDQEDESELTGKSERYALVPLKQLGNVVPAQHRYEFIQDSPAQPSRYEYVHNSPPKSPSRYEYLQQSTPQKYPTQPNSSRPGTNPVATQKLHELLCTPKKTRSGSGSTPQKMVASPPLSPISKDPFQTPPKVCRLPPRSRAQQKLNYAIGSKQLGGLEKRQNTAIVPPMCSSPIQSIYGETTYSQKSESWMNLSMKGGTSGRVLAVAALVMFLCGVATTGLSFYMLSFMGRPYYLDFSTVAGFTCAVMGMLGCRSRDVYWLPNRNYLSGYLVLTVFSLLTCAGLLLLLVYDPRPGTALADMTSAAVCGFSVLTLLLALTGVVSSYCCKYPPPDNRVDHCSPGLTV</sequence>
<feature type="compositionally biased region" description="Polar residues" evidence="1">
    <location>
        <begin position="25"/>
        <end position="42"/>
    </location>
</feature>
<feature type="region of interest" description="Disordered" evidence="1">
    <location>
        <begin position="201"/>
        <end position="241"/>
    </location>
</feature>
<evidence type="ECO:0000256" key="2">
    <source>
        <dbReference type="SAM" id="Phobius"/>
    </source>
</evidence>
<accession>A0AAR5P6L5</accession>
<dbReference type="Proteomes" id="UP000019118">
    <property type="component" value="Unassembled WGS sequence"/>
</dbReference>
<keyword evidence="2" id="KW-0812">Transmembrane</keyword>
<feature type="region of interest" description="Disordered" evidence="1">
    <location>
        <begin position="25"/>
        <end position="50"/>
    </location>
</feature>
<feature type="transmembrane region" description="Helical" evidence="2">
    <location>
        <begin position="458"/>
        <end position="481"/>
    </location>
</feature>
<evidence type="ECO:0000313" key="3">
    <source>
        <dbReference type="EnsemblMetazoa" id="XP_019756251.1"/>
    </source>
</evidence>
<keyword evidence="4" id="KW-1185">Reference proteome</keyword>
<dbReference type="KEGG" id="dpa:109543942"/>
<feature type="compositionally biased region" description="Polar residues" evidence="1">
    <location>
        <begin position="220"/>
        <end position="241"/>
    </location>
</feature>
<evidence type="ECO:0008006" key="5">
    <source>
        <dbReference type="Google" id="ProtNLM"/>
    </source>
</evidence>
<dbReference type="AlphaFoldDB" id="A0AAR5P6L5"/>
<feature type="transmembrane region" description="Helical" evidence="2">
    <location>
        <begin position="421"/>
        <end position="446"/>
    </location>
</feature>
<dbReference type="RefSeq" id="XP_048517987.1">
    <property type="nucleotide sequence ID" value="XM_048662030.1"/>
</dbReference>